<proteinExistence type="inferred from homology"/>
<dbReference type="Gene3D" id="3.40.50.1820">
    <property type="entry name" value="alpha/beta hydrolase"/>
    <property type="match status" value="1"/>
</dbReference>
<comment type="similarity">
    <text evidence="1">Belongs to the thioesterase family.</text>
</comment>
<dbReference type="Pfam" id="PF00975">
    <property type="entry name" value="Thioesterase"/>
    <property type="match status" value="1"/>
</dbReference>
<organism evidence="3 4">
    <name type="scientific">Kibdelosporangium philippinense</name>
    <dbReference type="NCBI Taxonomy" id="211113"/>
    <lineage>
        <taxon>Bacteria</taxon>
        <taxon>Bacillati</taxon>
        <taxon>Actinomycetota</taxon>
        <taxon>Actinomycetes</taxon>
        <taxon>Pseudonocardiales</taxon>
        <taxon>Pseudonocardiaceae</taxon>
        <taxon>Kibdelosporangium</taxon>
    </lineage>
</organism>
<dbReference type="PANTHER" id="PTHR11487:SF0">
    <property type="entry name" value="S-ACYL FATTY ACID SYNTHASE THIOESTERASE, MEDIUM CHAIN"/>
    <property type="match status" value="1"/>
</dbReference>
<protein>
    <submittedName>
        <fullName evidence="3">Alpha/beta fold hydrolase</fullName>
    </submittedName>
</protein>
<feature type="domain" description="Thioesterase" evidence="2">
    <location>
        <begin position="1"/>
        <end position="219"/>
    </location>
</feature>
<dbReference type="SUPFAM" id="SSF53474">
    <property type="entry name" value="alpha/beta-Hydrolases"/>
    <property type="match status" value="1"/>
</dbReference>
<gene>
    <name evidence="3" type="ORF">LWC34_31410</name>
</gene>
<name>A0ABS8ZHK7_9PSEU</name>
<dbReference type="EMBL" id="JAJVCN010000002">
    <property type="protein sequence ID" value="MCE7007298.1"/>
    <property type="molecule type" value="Genomic_DNA"/>
</dbReference>
<comment type="caution">
    <text evidence="3">The sequence shown here is derived from an EMBL/GenBank/DDBJ whole genome shotgun (WGS) entry which is preliminary data.</text>
</comment>
<dbReference type="GO" id="GO:0016787">
    <property type="term" value="F:hydrolase activity"/>
    <property type="evidence" value="ECO:0007669"/>
    <property type="project" value="UniProtKB-KW"/>
</dbReference>
<keyword evidence="4" id="KW-1185">Reference proteome</keyword>
<dbReference type="PANTHER" id="PTHR11487">
    <property type="entry name" value="THIOESTERASE"/>
    <property type="match status" value="1"/>
</dbReference>
<sequence>MCLPHAGGSASFFNQWGPRLPARTELWAVQYPGREDRIDDPPAAQVVSLAAEIAEEAAGLTGLPTILFGHSFGALVAYEVARLLEHRYHRPVAGLVVSGRRPPMDPAEGSVHVRTDDGLVDELERLGGPGAAVLGDPVLRSVFLPAVRSDYRLSESYRHRAGSALSCPVLALIGREDPEVDARQAAGWAQCTTGPFELDSLPGGHFYLIEHQADVLSRLARIGEPL</sequence>
<keyword evidence="3" id="KW-0378">Hydrolase</keyword>
<evidence type="ECO:0000256" key="1">
    <source>
        <dbReference type="ARBA" id="ARBA00007169"/>
    </source>
</evidence>
<dbReference type="InterPro" id="IPR012223">
    <property type="entry name" value="TEII"/>
</dbReference>
<evidence type="ECO:0000313" key="4">
    <source>
        <dbReference type="Proteomes" id="UP001521150"/>
    </source>
</evidence>
<dbReference type="InterPro" id="IPR029058">
    <property type="entry name" value="AB_hydrolase_fold"/>
</dbReference>
<reference evidence="3 4" key="1">
    <citation type="submission" date="2021-12" db="EMBL/GenBank/DDBJ databases">
        <title>Genome sequence of Kibdelosporangium philippinense ATCC 49844.</title>
        <authorList>
            <person name="Fedorov E.A."/>
            <person name="Omeragic M."/>
            <person name="Shalygina K.F."/>
            <person name="Maclea K.S."/>
        </authorList>
    </citation>
    <scope>NUCLEOTIDE SEQUENCE [LARGE SCALE GENOMIC DNA]</scope>
    <source>
        <strain evidence="3 4">ATCC 49844</strain>
    </source>
</reference>
<evidence type="ECO:0000313" key="3">
    <source>
        <dbReference type="EMBL" id="MCE7007298.1"/>
    </source>
</evidence>
<dbReference type="InterPro" id="IPR001031">
    <property type="entry name" value="Thioesterase"/>
</dbReference>
<dbReference type="RefSeq" id="WP_233728952.1">
    <property type="nucleotide sequence ID" value="NZ_JAJVCN010000002.1"/>
</dbReference>
<accession>A0ABS8ZHK7</accession>
<evidence type="ECO:0000259" key="2">
    <source>
        <dbReference type="Pfam" id="PF00975"/>
    </source>
</evidence>
<dbReference type="Proteomes" id="UP001521150">
    <property type="component" value="Unassembled WGS sequence"/>
</dbReference>